<dbReference type="Pfam" id="PF03864">
    <property type="entry name" value="Phage_cap_E"/>
    <property type="match status" value="1"/>
</dbReference>
<dbReference type="Proteomes" id="UP001235712">
    <property type="component" value="Unassembled WGS sequence"/>
</dbReference>
<dbReference type="Gene3D" id="3.15.30.10">
    <property type="entry name" value="putative capsid protein of prophage domain like"/>
    <property type="match status" value="1"/>
</dbReference>
<dbReference type="EMBL" id="JAUSQZ010000001">
    <property type="protein sequence ID" value="MDP9825221.1"/>
    <property type="molecule type" value="Genomic_DNA"/>
</dbReference>
<sequence>MPIDQQYTLNSLFPDRLVNDEEVNISDVTITARTAKVRAFDAPPATIARDTFSRKKVKPLPVSVMLNQGEVDKRRLAVAQARGGSDASLIEAIYDDATTATKAVQRRVELMRGDLLADGKVTISNENGVTTEADFSVPAGNIATASTLWSDPAAPILDNLRTWSKAYRDLNGFAPGGIVMSEDSWYLMAANDQIRGLYLGANGNAATIVNEGQVDAALRAFRLPPIRLMYDAQTDVDGTLTRILPANKIFFVPPAGVELGFTAWALTVTGVQAAQAGQLTFGTAAGMVGVMDVNSAPPYQEAVYVDSCPLPVLSNPRALAIFTVA</sequence>
<keyword evidence="2" id="KW-1185">Reference proteome</keyword>
<dbReference type="Gene3D" id="3.30.1930.10">
    <property type="entry name" value="capsid protein of prophage domain"/>
    <property type="match status" value="1"/>
</dbReference>
<comment type="caution">
    <text evidence="1">The sequence shown here is derived from an EMBL/GenBank/DDBJ whole genome shotgun (WGS) entry which is preliminary data.</text>
</comment>
<evidence type="ECO:0000313" key="1">
    <source>
        <dbReference type="EMBL" id="MDP9825221.1"/>
    </source>
</evidence>
<name>A0ABT9NXS3_9ACTN</name>
<gene>
    <name evidence="1" type="ORF">J2S57_000970</name>
</gene>
<evidence type="ECO:0008006" key="3">
    <source>
        <dbReference type="Google" id="ProtNLM"/>
    </source>
</evidence>
<protein>
    <recommendedName>
        <fullName evidence="3">Major capsid protein E</fullName>
    </recommendedName>
</protein>
<accession>A0ABT9NXS3</accession>
<evidence type="ECO:0000313" key="2">
    <source>
        <dbReference type="Proteomes" id="UP001235712"/>
    </source>
</evidence>
<dbReference type="InterPro" id="IPR005564">
    <property type="entry name" value="Major_capsid_GpE"/>
</dbReference>
<proteinExistence type="predicted"/>
<reference evidence="1 2" key="1">
    <citation type="submission" date="2023-07" db="EMBL/GenBank/DDBJ databases">
        <title>Sequencing the genomes of 1000 actinobacteria strains.</title>
        <authorList>
            <person name="Klenk H.-P."/>
        </authorList>
    </citation>
    <scope>NUCLEOTIDE SEQUENCE [LARGE SCALE GENOMIC DNA]</scope>
    <source>
        <strain evidence="1 2">DSM 44388</strain>
    </source>
</reference>
<organism evidence="1 2">
    <name type="scientific">Kineosporia succinea</name>
    <dbReference type="NCBI Taxonomy" id="84632"/>
    <lineage>
        <taxon>Bacteria</taxon>
        <taxon>Bacillati</taxon>
        <taxon>Actinomycetota</taxon>
        <taxon>Actinomycetes</taxon>
        <taxon>Kineosporiales</taxon>
        <taxon>Kineosporiaceae</taxon>
        <taxon>Kineosporia</taxon>
    </lineage>
</organism>